<dbReference type="InterPro" id="IPR015943">
    <property type="entry name" value="WD40/YVTN_repeat-like_dom_sf"/>
</dbReference>
<feature type="region of interest" description="Disordered" evidence="1">
    <location>
        <begin position="159"/>
        <end position="220"/>
    </location>
</feature>
<organism evidence="2 3">
    <name type="scientific">Synchytrium microbalum</name>
    <dbReference type="NCBI Taxonomy" id="1806994"/>
    <lineage>
        <taxon>Eukaryota</taxon>
        <taxon>Fungi</taxon>
        <taxon>Fungi incertae sedis</taxon>
        <taxon>Chytridiomycota</taxon>
        <taxon>Chytridiomycota incertae sedis</taxon>
        <taxon>Chytridiomycetes</taxon>
        <taxon>Synchytriales</taxon>
        <taxon>Synchytriaceae</taxon>
        <taxon>Synchytrium</taxon>
    </lineage>
</organism>
<feature type="compositionally biased region" description="Pro residues" evidence="1">
    <location>
        <begin position="180"/>
        <end position="191"/>
    </location>
</feature>
<evidence type="ECO:0008006" key="4">
    <source>
        <dbReference type="Google" id="ProtNLM"/>
    </source>
</evidence>
<proteinExistence type="predicted"/>
<dbReference type="InterPro" id="IPR036047">
    <property type="entry name" value="F-box-like_dom_sf"/>
</dbReference>
<dbReference type="OrthoDB" id="2745718at2759"/>
<dbReference type="Gene3D" id="1.20.1280.50">
    <property type="match status" value="1"/>
</dbReference>
<dbReference type="Gene3D" id="2.130.10.10">
    <property type="entry name" value="YVTN repeat-like/Quinoprotein amine dehydrogenase"/>
    <property type="match status" value="1"/>
</dbReference>
<dbReference type="SUPFAM" id="SSF81383">
    <property type="entry name" value="F-box domain"/>
    <property type="match status" value="1"/>
</dbReference>
<dbReference type="SUPFAM" id="SSF101908">
    <property type="entry name" value="Putative isomerase YbhE"/>
    <property type="match status" value="1"/>
</dbReference>
<evidence type="ECO:0000313" key="2">
    <source>
        <dbReference type="EMBL" id="TPX30209.1"/>
    </source>
</evidence>
<evidence type="ECO:0000256" key="1">
    <source>
        <dbReference type="SAM" id="MobiDB-lite"/>
    </source>
</evidence>
<reference evidence="2 3" key="1">
    <citation type="journal article" date="2019" name="Sci. Rep.">
        <title>Comparative genomics of chytrid fungi reveal insights into the obligate biotrophic and pathogenic lifestyle of Synchytrium endobioticum.</title>
        <authorList>
            <person name="van de Vossenberg B.T.L.H."/>
            <person name="Warris S."/>
            <person name="Nguyen H.D.T."/>
            <person name="van Gent-Pelzer M.P.E."/>
            <person name="Joly D.L."/>
            <person name="van de Geest H.C."/>
            <person name="Bonants P.J.M."/>
            <person name="Smith D.S."/>
            <person name="Levesque C.A."/>
            <person name="van der Lee T.A.J."/>
        </authorList>
    </citation>
    <scope>NUCLEOTIDE SEQUENCE [LARGE SCALE GENOMIC DNA]</scope>
    <source>
        <strain evidence="2 3">JEL517</strain>
    </source>
</reference>
<dbReference type="AlphaFoldDB" id="A0A507BSU8"/>
<dbReference type="GeneID" id="42007397"/>
<dbReference type="EMBL" id="QEAO01000085">
    <property type="protein sequence ID" value="TPX30209.1"/>
    <property type="molecule type" value="Genomic_DNA"/>
</dbReference>
<evidence type="ECO:0000313" key="3">
    <source>
        <dbReference type="Proteomes" id="UP000319731"/>
    </source>
</evidence>
<sequence length="869" mass="97427">MPKLLSSLVYDNGVLQNFPTTLRAQRLSKRERSIARQQAIAEEKERRKLLEILEAEIGARDALLPPLVPDISSGSSTAAQSDSSSDLSNVPDQQDSNAKRRRNDDSDDSEGSGGSSSSEGSPSRKKKRVVWKEELVEVRFMSLEEDSAHIVPQPELLPNAVTSPSASDASPPIVVVGQPQSPPNSSPPPVSPCESDASAPIMIVAQPESTPNASPPPVLPSVSDASPAIVAVEPFFQVAEVRPPKVAAFIALWDDDEPLEYIEYDRSSSSSSSSDEELVVPNVKPKPKSKPKASTTKSKSKPHRKHQIVDEESDDEEDDKVEQIRNSATLYDEIDWQESMPLDSERDHDKVNDVYLYEDDDMECGEEDAIGEVEEDEEQAAVVVRFPRSFELKITLRILEYLDNKTVLKAHRVSRFWNRSLNKFDKRMWMHRVMELDPGATVADRLSTWKKVYIWHQMITEGLCYTTFVSRISKDGFISPTSHLMIQSRPTRAMAKAQKLATSDSATKLSNDIKHFYMVVPSEDRRMFDSPSSFPLPKAFLTIDMRLGIVYRADGLWRPSNLQMTNLWSFASHSRKLGRLNGPVFDACFLPEASMLVTSPCATIDDDHECIKMYKMRDGILEEKYVIPAASASPCAKYPASVLAADEEAGLLVVTHDGWINIWSIDKTECKETIDVHRYVNPEEQIENVAIGGDYVVVVTRSSNFILVFDVVTGQHLHTFDQCCHALHARTGESKKWSEHCTSQLLIQGPLLFASQNHRDCRIQVFNLHTGHHFYTLKPYDKNLVINQYITSMYMSADRMTLAVGLSSSDIILYDFWPVKINRSVITAEKDVEVAAANNAGVFPFSVLYRELKEVEEGRLEEVEGVLLF</sequence>
<protein>
    <recommendedName>
        <fullName evidence="4">F-box domain-containing protein</fullName>
    </recommendedName>
</protein>
<feature type="region of interest" description="Disordered" evidence="1">
    <location>
        <begin position="71"/>
        <end position="128"/>
    </location>
</feature>
<gene>
    <name evidence="2" type="ORF">SmJEL517_g06174</name>
</gene>
<feature type="compositionally biased region" description="Low complexity" evidence="1">
    <location>
        <begin position="72"/>
        <end position="88"/>
    </location>
</feature>
<accession>A0A507BSU8</accession>
<feature type="region of interest" description="Disordered" evidence="1">
    <location>
        <begin position="264"/>
        <end position="321"/>
    </location>
</feature>
<comment type="caution">
    <text evidence="2">The sequence shown here is derived from an EMBL/GenBank/DDBJ whole genome shotgun (WGS) entry which is preliminary data.</text>
</comment>
<keyword evidence="3" id="KW-1185">Reference proteome</keyword>
<dbReference type="RefSeq" id="XP_031021923.1">
    <property type="nucleotide sequence ID" value="XM_031172100.1"/>
</dbReference>
<feature type="compositionally biased region" description="Acidic residues" evidence="1">
    <location>
        <begin position="310"/>
        <end position="320"/>
    </location>
</feature>
<name>A0A507BSU8_9FUNG</name>
<dbReference type="Proteomes" id="UP000319731">
    <property type="component" value="Unassembled WGS sequence"/>
</dbReference>